<dbReference type="Proteomes" id="UP001597018">
    <property type="component" value="Unassembled WGS sequence"/>
</dbReference>
<evidence type="ECO:0000259" key="1">
    <source>
        <dbReference type="SMART" id="SM00960"/>
    </source>
</evidence>
<protein>
    <submittedName>
        <fullName evidence="2">Roadblock/LC7 domain-containing protein</fullName>
    </submittedName>
</protein>
<evidence type="ECO:0000313" key="3">
    <source>
        <dbReference type="Proteomes" id="UP001597018"/>
    </source>
</evidence>
<name>A0ABW3FTV0_9PSEU</name>
<dbReference type="EMBL" id="JBHTIW010000012">
    <property type="protein sequence ID" value="MFD0921308.1"/>
    <property type="molecule type" value="Genomic_DNA"/>
</dbReference>
<reference evidence="3" key="1">
    <citation type="journal article" date="2019" name="Int. J. Syst. Evol. Microbiol.">
        <title>The Global Catalogue of Microorganisms (GCM) 10K type strain sequencing project: providing services to taxonomists for standard genome sequencing and annotation.</title>
        <authorList>
            <consortium name="The Broad Institute Genomics Platform"/>
            <consortium name="The Broad Institute Genome Sequencing Center for Infectious Disease"/>
            <person name="Wu L."/>
            <person name="Ma J."/>
        </authorList>
    </citation>
    <scope>NUCLEOTIDE SEQUENCE [LARGE SCALE GENOMIC DNA]</scope>
    <source>
        <strain evidence="3">CCUG 56401</strain>
    </source>
</reference>
<comment type="caution">
    <text evidence="2">The sequence shown here is derived from an EMBL/GenBank/DDBJ whole genome shotgun (WGS) entry which is preliminary data.</text>
</comment>
<organism evidence="2 3">
    <name type="scientific">Saccharopolyspora rosea</name>
    <dbReference type="NCBI Taxonomy" id="524884"/>
    <lineage>
        <taxon>Bacteria</taxon>
        <taxon>Bacillati</taxon>
        <taxon>Actinomycetota</taxon>
        <taxon>Actinomycetes</taxon>
        <taxon>Pseudonocardiales</taxon>
        <taxon>Pseudonocardiaceae</taxon>
        <taxon>Saccharopolyspora</taxon>
    </lineage>
</organism>
<evidence type="ECO:0000313" key="2">
    <source>
        <dbReference type="EMBL" id="MFD0921308.1"/>
    </source>
</evidence>
<dbReference type="InterPro" id="IPR004942">
    <property type="entry name" value="Roadblock/LAMTOR2_dom"/>
</dbReference>
<keyword evidence="3" id="KW-1185">Reference proteome</keyword>
<dbReference type="Pfam" id="PF03259">
    <property type="entry name" value="Robl_LC7"/>
    <property type="match status" value="1"/>
</dbReference>
<dbReference type="SUPFAM" id="SSF103196">
    <property type="entry name" value="Roadblock/LC7 domain"/>
    <property type="match status" value="1"/>
</dbReference>
<dbReference type="InterPro" id="IPR053141">
    <property type="entry name" value="Mycobact_SerProt_Inhib_Rv3364c"/>
</dbReference>
<dbReference type="Gene3D" id="3.30.450.30">
    <property type="entry name" value="Dynein light chain 2a, cytoplasmic"/>
    <property type="match status" value="1"/>
</dbReference>
<accession>A0ABW3FTV0</accession>
<proteinExistence type="predicted"/>
<gene>
    <name evidence="2" type="ORF">ACFQ16_16290</name>
</gene>
<dbReference type="SMART" id="SM00960">
    <property type="entry name" value="Robl_LC7"/>
    <property type="match status" value="1"/>
</dbReference>
<feature type="domain" description="Roadblock/LAMTOR2" evidence="1">
    <location>
        <begin position="9"/>
        <end position="99"/>
    </location>
</feature>
<dbReference type="PANTHER" id="PTHR36222">
    <property type="entry name" value="SERINE PROTEASE INHIBITOR RV3364C"/>
    <property type="match status" value="1"/>
</dbReference>
<sequence length="133" mass="14059">MDASITDNSWMLSEIENTRGVMHAVVLSSDGLVRVQTPSLSKDMADYVAAQCTGLVSLGISVSNQFGTQPGINRVVVDFSGGVLFVQEAGEGSRLAVVAEDWADPGLIAQQMQAQVNMIGEHTLGTPARHGDE</sequence>
<dbReference type="RefSeq" id="WP_263253104.1">
    <property type="nucleotide sequence ID" value="NZ_BAABLT010000010.1"/>
</dbReference>
<dbReference type="PANTHER" id="PTHR36222:SF1">
    <property type="entry name" value="SERINE PROTEASE INHIBITOR RV3364C"/>
    <property type="match status" value="1"/>
</dbReference>